<keyword evidence="2 12" id="KW-0813">Transport</keyword>
<feature type="domain" description="Membrane insertase YidC/Oxa/ALB C-terminal" evidence="13">
    <location>
        <begin position="63"/>
        <end position="252"/>
    </location>
</feature>
<keyword evidence="7 12" id="KW-1133">Transmembrane helix</keyword>
<dbReference type="GO" id="GO:0051205">
    <property type="term" value="P:protein insertion into membrane"/>
    <property type="evidence" value="ECO:0007669"/>
    <property type="project" value="TreeGrafter"/>
</dbReference>
<accession>A0A916SAY4</accession>
<dbReference type="InterPro" id="IPR001708">
    <property type="entry name" value="YidC/ALB3/OXA1/COX18"/>
</dbReference>
<comment type="similarity">
    <text evidence="12">Belongs to the OXA1/ALB3/YidC family. Type 2 subfamily.</text>
</comment>
<dbReference type="PANTHER" id="PTHR12428:SF65">
    <property type="entry name" value="CYTOCHROME C OXIDASE ASSEMBLY PROTEIN COX18, MITOCHONDRIAL"/>
    <property type="match status" value="1"/>
</dbReference>
<keyword evidence="4 12" id="KW-0812">Transmembrane</keyword>
<evidence type="ECO:0000313" key="15">
    <source>
        <dbReference type="Proteomes" id="UP000613512"/>
    </source>
</evidence>
<protein>
    <recommendedName>
        <fullName evidence="12">Membrane protein insertase YidC</fullName>
    </recommendedName>
    <alternativeName>
        <fullName evidence="12">Foldase YidC</fullName>
    </alternativeName>
    <alternativeName>
        <fullName evidence="12">Membrane integrase YidC</fullName>
    </alternativeName>
    <alternativeName>
        <fullName evidence="12">Membrane protein YidC</fullName>
    </alternativeName>
</protein>
<dbReference type="NCBIfam" id="TIGR03592">
    <property type="entry name" value="yidC_oxa1_cterm"/>
    <property type="match status" value="1"/>
</dbReference>
<organism evidence="14 15">
    <name type="scientific">Ornithinibacillus halotolerans</name>
    <dbReference type="NCBI Taxonomy" id="1274357"/>
    <lineage>
        <taxon>Bacteria</taxon>
        <taxon>Bacillati</taxon>
        <taxon>Bacillota</taxon>
        <taxon>Bacilli</taxon>
        <taxon>Bacillales</taxon>
        <taxon>Bacillaceae</taxon>
        <taxon>Ornithinibacillus</taxon>
    </lineage>
</organism>
<feature type="transmembrane region" description="Helical" evidence="12">
    <location>
        <begin position="211"/>
        <end position="229"/>
    </location>
</feature>
<dbReference type="GO" id="GO:0005886">
    <property type="term" value="C:plasma membrane"/>
    <property type="evidence" value="ECO:0007669"/>
    <property type="project" value="UniProtKB-SubCell"/>
</dbReference>
<dbReference type="CDD" id="cd20070">
    <property type="entry name" value="5TM_YidC_Alb3"/>
    <property type="match status" value="1"/>
</dbReference>
<comment type="subcellular location">
    <subcellularLocation>
        <location evidence="1 12">Cell membrane</location>
        <topology evidence="1 12">Multi-pass membrane protein</topology>
    </subcellularLocation>
</comment>
<proteinExistence type="inferred from homology"/>
<reference evidence="14" key="1">
    <citation type="journal article" date="2014" name="Int. J. Syst. Evol. Microbiol.">
        <title>Complete genome sequence of Corynebacterium casei LMG S-19264T (=DSM 44701T), isolated from a smear-ripened cheese.</title>
        <authorList>
            <consortium name="US DOE Joint Genome Institute (JGI-PGF)"/>
            <person name="Walter F."/>
            <person name="Albersmeier A."/>
            <person name="Kalinowski J."/>
            <person name="Ruckert C."/>
        </authorList>
    </citation>
    <scope>NUCLEOTIDE SEQUENCE</scope>
    <source>
        <strain evidence="14">CGMCC 1.12408</strain>
    </source>
</reference>
<reference evidence="14" key="2">
    <citation type="submission" date="2020-09" db="EMBL/GenBank/DDBJ databases">
        <authorList>
            <person name="Sun Q."/>
            <person name="Zhou Y."/>
        </authorList>
    </citation>
    <scope>NUCLEOTIDE SEQUENCE</scope>
    <source>
        <strain evidence="14">CGMCC 1.12408</strain>
    </source>
</reference>
<keyword evidence="5 12" id="KW-0732">Signal</keyword>
<name>A0A916SAY4_9BACI</name>
<evidence type="ECO:0000256" key="8">
    <source>
        <dbReference type="ARBA" id="ARBA00023136"/>
    </source>
</evidence>
<sequence length="264" mass="29817">MFKQSVFTFLRKTSLLGIISILILLTGCSSADSGSSSGWFQTIFVESFSSLIKTIAVFFNDNYGLSIIIITIIIRIVIMPFMIKQTKNNLLVQDKMKELKPEMDAIQDKYKGKNNPEAQQKLQQELLSLYQKHNFNPLASFSGCLPMLIQFPFLIGFFYAIRQTPEIATHSFLWFNLGETDLLLVAIAVAVYFIQYKVSQIGLDPKMKKQMALIGLLSPIMIGVISINTLAALPLYWTVGGLIMIIQTLISKKIYLSHKKKTDK</sequence>
<evidence type="ECO:0000256" key="10">
    <source>
        <dbReference type="ARBA" id="ARBA00023186"/>
    </source>
</evidence>
<dbReference type="GO" id="GO:0015031">
    <property type="term" value="P:protein transport"/>
    <property type="evidence" value="ECO:0007669"/>
    <property type="project" value="UniProtKB-KW"/>
</dbReference>
<keyword evidence="15" id="KW-1185">Reference proteome</keyword>
<evidence type="ECO:0000256" key="11">
    <source>
        <dbReference type="ARBA" id="ARBA00023288"/>
    </source>
</evidence>
<dbReference type="EMBL" id="BMEY01000024">
    <property type="protein sequence ID" value="GGA89325.1"/>
    <property type="molecule type" value="Genomic_DNA"/>
</dbReference>
<evidence type="ECO:0000256" key="7">
    <source>
        <dbReference type="ARBA" id="ARBA00022989"/>
    </source>
</evidence>
<dbReference type="InterPro" id="IPR023060">
    <property type="entry name" value="YidC/YidC1/YidC2_Firmicutes"/>
</dbReference>
<dbReference type="PRINTS" id="PR00701">
    <property type="entry name" value="60KDINNERMP"/>
</dbReference>
<keyword evidence="6 12" id="KW-0653">Protein transport</keyword>
<comment type="caution">
    <text evidence="14">The sequence shown here is derived from an EMBL/GenBank/DDBJ whole genome shotgun (WGS) entry which is preliminary data.</text>
</comment>
<keyword evidence="9" id="KW-0564">Palmitate</keyword>
<dbReference type="Pfam" id="PF02096">
    <property type="entry name" value="60KD_IMP"/>
    <property type="match status" value="1"/>
</dbReference>
<evidence type="ECO:0000256" key="1">
    <source>
        <dbReference type="ARBA" id="ARBA00004651"/>
    </source>
</evidence>
<keyword evidence="8 12" id="KW-0472">Membrane</keyword>
<gene>
    <name evidence="14" type="primary">yidC1</name>
    <name evidence="12" type="synonym">yidC</name>
    <name evidence="14" type="ORF">GCM10008025_34950</name>
</gene>
<feature type="transmembrane region" description="Helical" evidence="12">
    <location>
        <begin position="63"/>
        <end position="83"/>
    </location>
</feature>
<dbReference type="RefSeq" id="WP_188385968.1">
    <property type="nucleotide sequence ID" value="NZ_BMEY01000024.1"/>
</dbReference>
<keyword evidence="11 12" id="KW-0449">Lipoprotein</keyword>
<dbReference type="PANTHER" id="PTHR12428">
    <property type="entry name" value="OXA1"/>
    <property type="match status" value="1"/>
</dbReference>
<keyword evidence="3 12" id="KW-1003">Cell membrane</keyword>
<evidence type="ECO:0000256" key="2">
    <source>
        <dbReference type="ARBA" id="ARBA00022448"/>
    </source>
</evidence>
<keyword evidence="10 12" id="KW-0143">Chaperone</keyword>
<evidence type="ECO:0000256" key="4">
    <source>
        <dbReference type="ARBA" id="ARBA00022692"/>
    </source>
</evidence>
<dbReference type="InterPro" id="IPR047196">
    <property type="entry name" value="YidC_ALB_C"/>
</dbReference>
<evidence type="ECO:0000256" key="5">
    <source>
        <dbReference type="ARBA" id="ARBA00022729"/>
    </source>
</evidence>
<evidence type="ECO:0000256" key="6">
    <source>
        <dbReference type="ARBA" id="ARBA00022927"/>
    </source>
</evidence>
<feature type="transmembrane region" description="Helical" evidence="12">
    <location>
        <begin position="138"/>
        <end position="162"/>
    </location>
</feature>
<dbReference type="InterPro" id="IPR028055">
    <property type="entry name" value="YidC/Oxa/ALB_C"/>
</dbReference>
<evidence type="ECO:0000256" key="3">
    <source>
        <dbReference type="ARBA" id="ARBA00022475"/>
    </source>
</evidence>
<evidence type="ECO:0000259" key="13">
    <source>
        <dbReference type="Pfam" id="PF02096"/>
    </source>
</evidence>
<evidence type="ECO:0000256" key="9">
    <source>
        <dbReference type="ARBA" id="ARBA00023139"/>
    </source>
</evidence>
<dbReference type="GO" id="GO:0032977">
    <property type="term" value="F:membrane insertase activity"/>
    <property type="evidence" value="ECO:0007669"/>
    <property type="project" value="InterPro"/>
</dbReference>
<dbReference type="HAMAP" id="MF_01811">
    <property type="entry name" value="YidC_type2"/>
    <property type="match status" value="1"/>
</dbReference>
<evidence type="ECO:0000313" key="14">
    <source>
        <dbReference type="EMBL" id="GGA89325.1"/>
    </source>
</evidence>
<dbReference type="AlphaFoldDB" id="A0A916SAY4"/>
<evidence type="ECO:0000256" key="12">
    <source>
        <dbReference type="HAMAP-Rule" id="MF_01811"/>
    </source>
</evidence>
<dbReference type="PROSITE" id="PS51257">
    <property type="entry name" value="PROKAR_LIPOPROTEIN"/>
    <property type="match status" value="1"/>
</dbReference>
<comment type="function">
    <text evidence="12">Required for the insertion and/or proper folding and/or complex formation of integral membrane proteins into the membrane. Involved in integration of membrane proteins that insert both dependently and independently of the Sec translocase complex, as well as at least some lipoproteins.</text>
</comment>
<feature type="transmembrane region" description="Helical" evidence="12">
    <location>
        <begin position="182"/>
        <end position="199"/>
    </location>
</feature>
<dbReference type="Proteomes" id="UP000613512">
    <property type="component" value="Unassembled WGS sequence"/>
</dbReference>